<dbReference type="Gene3D" id="3.30.230.10">
    <property type="match status" value="1"/>
</dbReference>
<reference evidence="6" key="2">
    <citation type="submission" date="2021-12" db="EMBL/GenBank/DDBJ databases">
        <title>Resequencing data analysis of finger millet.</title>
        <authorList>
            <person name="Hatakeyama M."/>
            <person name="Aluri S."/>
            <person name="Balachadran M.T."/>
            <person name="Sivarajan S.R."/>
            <person name="Poveda L."/>
            <person name="Shimizu-Inatsugi R."/>
            <person name="Schlapbach R."/>
            <person name="Sreeman S.M."/>
            <person name="Shimizu K.K."/>
        </authorList>
    </citation>
    <scope>NUCLEOTIDE SEQUENCE</scope>
</reference>
<dbReference type="GO" id="GO:0005829">
    <property type="term" value="C:cytosol"/>
    <property type="evidence" value="ECO:0007669"/>
    <property type="project" value="TreeGrafter"/>
</dbReference>
<comment type="caution">
    <text evidence="6">The sequence shown here is derived from an EMBL/GenBank/DDBJ whole genome shotgun (WGS) entry which is preliminary data.</text>
</comment>
<evidence type="ECO:0000256" key="4">
    <source>
        <dbReference type="ARBA" id="ARBA00022917"/>
    </source>
</evidence>
<dbReference type="PANTHER" id="PTHR42908">
    <property type="entry name" value="TRANSLATION ELONGATION FACTOR-RELATED"/>
    <property type="match status" value="1"/>
</dbReference>
<evidence type="ECO:0000256" key="1">
    <source>
        <dbReference type="ARBA" id="ARBA00022490"/>
    </source>
</evidence>
<sequence length="476" mass="53755">MDESDLRMKMWGDNFYDKTSKQWFTKHNGSKQCVRGFVWFCYNPMKMIIHLCLNDQKESLWHKLGNLGVTLKNDEKELTGEALMKCVMHNWLQAGSSLFEMTVYHLPSPSKAQRHRVENLYEGPLLDKYNCNWQEGPCDGSQLCSREEGKSLCEQCEGTVICMGQKKQYFVEDIPCGNTVALVGLDKFITNSATVTNENEIDACPIRAMKLLINPLVCVGVNCERSDLPKLKEGLKFLEKSDPTVICNISESGGYIAGAGELHLKICLSNLVAFMDQTQVTSSAFGALFRETVVDTSSSPISYQFVNRFNQIYMKALPLEEDMLQAIDNGRIDPHADLEVRSKILSKDFGWDRDVAKKIWSFGPKATGPNVVVDMCEEEKNEIKGFYRGWLPVGIRKRGANEEIIQAARVAAHNSQLAATPRLLEPIYLVEIEAPEDLLNAVKVALYKQRGSVFKDIKINRPGNKLYKKNHSLSRC</sequence>
<dbReference type="InterPro" id="IPR027417">
    <property type="entry name" value="P-loop_NTPase"/>
</dbReference>
<dbReference type="Gene3D" id="3.30.70.240">
    <property type="match status" value="1"/>
</dbReference>
<dbReference type="AlphaFoldDB" id="A0AAV5F8D3"/>
<dbReference type="GO" id="GO:0003746">
    <property type="term" value="F:translation elongation factor activity"/>
    <property type="evidence" value="ECO:0007669"/>
    <property type="project" value="UniProtKB-KW"/>
</dbReference>
<dbReference type="SUPFAM" id="SSF52540">
    <property type="entry name" value="P-loop containing nucleoside triphosphate hydrolases"/>
    <property type="match status" value="1"/>
</dbReference>
<evidence type="ECO:0000256" key="2">
    <source>
        <dbReference type="ARBA" id="ARBA00022741"/>
    </source>
</evidence>
<keyword evidence="4" id="KW-0648">Protein biosynthesis</keyword>
<dbReference type="SUPFAM" id="SSF54211">
    <property type="entry name" value="Ribosomal protein S5 domain 2-like"/>
    <property type="match status" value="1"/>
</dbReference>
<accession>A0AAV5F8D3</accession>
<name>A0AAV5F8D3_ELECO</name>
<organism evidence="6 7">
    <name type="scientific">Eleusine coracana subsp. coracana</name>
    <dbReference type="NCBI Taxonomy" id="191504"/>
    <lineage>
        <taxon>Eukaryota</taxon>
        <taxon>Viridiplantae</taxon>
        <taxon>Streptophyta</taxon>
        <taxon>Embryophyta</taxon>
        <taxon>Tracheophyta</taxon>
        <taxon>Spermatophyta</taxon>
        <taxon>Magnoliopsida</taxon>
        <taxon>Liliopsida</taxon>
        <taxon>Poales</taxon>
        <taxon>Poaceae</taxon>
        <taxon>PACMAD clade</taxon>
        <taxon>Chloridoideae</taxon>
        <taxon>Cynodonteae</taxon>
        <taxon>Eleusininae</taxon>
        <taxon>Eleusine</taxon>
    </lineage>
</organism>
<reference evidence="6" key="1">
    <citation type="journal article" date="2018" name="DNA Res.">
        <title>Multiple hybrid de novo genome assembly of finger millet, an orphan allotetraploid crop.</title>
        <authorList>
            <person name="Hatakeyama M."/>
            <person name="Aluri S."/>
            <person name="Balachadran M.T."/>
            <person name="Sivarajan S.R."/>
            <person name="Patrignani A."/>
            <person name="Gruter S."/>
            <person name="Poveda L."/>
            <person name="Shimizu-Inatsugi R."/>
            <person name="Baeten J."/>
            <person name="Francoijs K.J."/>
            <person name="Nataraja K.N."/>
            <person name="Reddy Y.A.N."/>
            <person name="Phadnis S."/>
            <person name="Ravikumar R.L."/>
            <person name="Schlapbach R."/>
            <person name="Sreeman S.M."/>
            <person name="Shimizu K.K."/>
        </authorList>
    </citation>
    <scope>NUCLEOTIDE SEQUENCE</scope>
</reference>
<dbReference type="Gene3D" id="3.30.70.870">
    <property type="entry name" value="Elongation Factor G (Translational Gtpase), domain 3"/>
    <property type="match status" value="1"/>
</dbReference>
<dbReference type="CDD" id="cd01681">
    <property type="entry name" value="aeEF2_snRNP_like_IV"/>
    <property type="match status" value="1"/>
</dbReference>
<dbReference type="Gene3D" id="2.40.30.10">
    <property type="entry name" value="Translation factors"/>
    <property type="match status" value="1"/>
</dbReference>
<protein>
    <recommendedName>
        <fullName evidence="8">Elongation factor 2</fullName>
    </recommendedName>
</protein>
<evidence type="ECO:0008006" key="8">
    <source>
        <dbReference type="Google" id="ProtNLM"/>
    </source>
</evidence>
<dbReference type="GO" id="GO:1990904">
    <property type="term" value="C:ribonucleoprotein complex"/>
    <property type="evidence" value="ECO:0007669"/>
    <property type="project" value="TreeGrafter"/>
</dbReference>
<dbReference type="GO" id="GO:0003924">
    <property type="term" value="F:GTPase activity"/>
    <property type="evidence" value="ECO:0007669"/>
    <property type="project" value="TreeGrafter"/>
</dbReference>
<dbReference type="FunFam" id="3.30.70.870:FF:000002">
    <property type="entry name" value="Translation elongation factor 2"/>
    <property type="match status" value="1"/>
</dbReference>
<keyword evidence="2" id="KW-0547">Nucleotide-binding</keyword>
<dbReference type="Gene3D" id="3.90.1430.10">
    <property type="entry name" value="Yeast translation eEF2 (G' domain)"/>
    <property type="match status" value="1"/>
</dbReference>
<keyword evidence="5" id="KW-0342">GTP-binding</keyword>
<evidence type="ECO:0000313" key="7">
    <source>
        <dbReference type="Proteomes" id="UP001054889"/>
    </source>
</evidence>
<dbReference type="InterPro" id="IPR020568">
    <property type="entry name" value="Ribosomal_Su5_D2-typ_SF"/>
</dbReference>
<evidence type="ECO:0000313" key="6">
    <source>
        <dbReference type="EMBL" id="GJN31121.1"/>
    </source>
</evidence>
<dbReference type="InterPro" id="IPR035647">
    <property type="entry name" value="EFG_III/V"/>
</dbReference>
<evidence type="ECO:0000256" key="5">
    <source>
        <dbReference type="ARBA" id="ARBA00023134"/>
    </source>
</evidence>
<dbReference type="GO" id="GO:0005525">
    <property type="term" value="F:GTP binding"/>
    <property type="evidence" value="ECO:0007669"/>
    <property type="project" value="UniProtKB-KW"/>
</dbReference>
<evidence type="ECO:0000256" key="3">
    <source>
        <dbReference type="ARBA" id="ARBA00022768"/>
    </source>
</evidence>
<dbReference type="PANTHER" id="PTHR42908:SF10">
    <property type="entry name" value="EUKARYOTIC TRANSLATION ELONGATION FACTOR 2"/>
    <property type="match status" value="1"/>
</dbReference>
<dbReference type="EMBL" id="BQKI01000082">
    <property type="protein sequence ID" value="GJN31121.1"/>
    <property type="molecule type" value="Genomic_DNA"/>
</dbReference>
<dbReference type="SUPFAM" id="SSF54980">
    <property type="entry name" value="EF-G C-terminal domain-like"/>
    <property type="match status" value="1"/>
</dbReference>
<dbReference type="GO" id="GO:0043022">
    <property type="term" value="F:ribosome binding"/>
    <property type="evidence" value="ECO:0007669"/>
    <property type="project" value="TreeGrafter"/>
</dbReference>
<dbReference type="InterPro" id="IPR014721">
    <property type="entry name" value="Ribsml_uS5_D2-typ_fold_subgr"/>
</dbReference>
<keyword evidence="3" id="KW-0251">Elongation factor</keyword>
<keyword evidence="7" id="KW-1185">Reference proteome</keyword>
<keyword evidence="1" id="KW-0963">Cytoplasm</keyword>
<gene>
    <name evidence="6" type="primary">gb19480</name>
    <name evidence="6" type="ORF">PR202_gb19480</name>
</gene>
<proteinExistence type="predicted"/>
<dbReference type="Proteomes" id="UP001054889">
    <property type="component" value="Unassembled WGS sequence"/>
</dbReference>